<keyword evidence="2" id="KW-0328">Glycosyltransferase</keyword>
<evidence type="ECO:0008006" key="8">
    <source>
        <dbReference type="Google" id="ProtNLM"/>
    </source>
</evidence>
<keyword evidence="4" id="KW-0520">NAD</keyword>
<dbReference type="PANTHER" id="PTHR14453">
    <property type="entry name" value="PARP/ZINC FINGER CCCH TYPE DOMAIN CONTAINING PROTEIN"/>
    <property type="match status" value="1"/>
</dbReference>
<organism evidence="6 7">
    <name type="scientific">Cirrhinus molitorella</name>
    <name type="common">mud carp</name>
    <dbReference type="NCBI Taxonomy" id="172907"/>
    <lineage>
        <taxon>Eukaryota</taxon>
        <taxon>Metazoa</taxon>
        <taxon>Chordata</taxon>
        <taxon>Craniata</taxon>
        <taxon>Vertebrata</taxon>
        <taxon>Euteleostomi</taxon>
        <taxon>Actinopterygii</taxon>
        <taxon>Neopterygii</taxon>
        <taxon>Teleostei</taxon>
        <taxon>Ostariophysi</taxon>
        <taxon>Cypriniformes</taxon>
        <taxon>Cyprinidae</taxon>
        <taxon>Labeoninae</taxon>
        <taxon>Labeonini</taxon>
        <taxon>Cirrhinus</taxon>
    </lineage>
</organism>
<reference evidence="6 7" key="1">
    <citation type="submission" date="2023-09" db="EMBL/GenBank/DDBJ databases">
        <authorList>
            <person name="Wang M."/>
        </authorList>
    </citation>
    <scope>NUCLEOTIDE SEQUENCE [LARGE SCALE GENOMIC DNA]</scope>
    <source>
        <strain evidence="6">GT-2023</strain>
        <tissue evidence="6">Liver</tissue>
    </source>
</reference>
<dbReference type="InterPro" id="IPR052056">
    <property type="entry name" value="Mono-ARTD/PARP"/>
</dbReference>
<evidence type="ECO:0000313" key="6">
    <source>
        <dbReference type="EMBL" id="KAL1271942.1"/>
    </source>
</evidence>
<dbReference type="PANTHER" id="PTHR14453:SF107">
    <property type="entry name" value="POLY [ADP-RIBOSE] POLYMERASE"/>
    <property type="match status" value="1"/>
</dbReference>
<protein>
    <recommendedName>
        <fullName evidence="8">PARP catalytic domain-containing protein</fullName>
    </recommendedName>
</protein>
<keyword evidence="7" id="KW-1185">Reference proteome</keyword>
<evidence type="ECO:0000256" key="3">
    <source>
        <dbReference type="ARBA" id="ARBA00022679"/>
    </source>
</evidence>
<evidence type="ECO:0000256" key="2">
    <source>
        <dbReference type="ARBA" id="ARBA00022676"/>
    </source>
</evidence>
<evidence type="ECO:0000256" key="1">
    <source>
        <dbReference type="ARBA" id="ARBA00004123"/>
    </source>
</evidence>
<dbReference type="SUPFAM" id="SSF56399">
    <property type="entry name" value="ADP-ribosylation"/>
    <property type="match status" value="1"/>
</dbReference>
<comment type="subcellular location">
    <subcellularLocation>
        <location evidence="1">Nucleus</location>
    </subcellularLocation>
</comment>
<keyword evidence="3" id="KW-0808">Transferase</keyword>
<sequence>MEATSCDSGQVTALKRLENLPDFALPIYWDKMSQSDTLQVFDLDPSSTEYKTLKEDFKKTQDPAHPKHECSAIIREVSCSSIMKTSFNRSLAGQNATICGHGTYFAVNASNSASPTYAIPAADGTQLMLITIQAKLQEKTKWN</sequence>
<gene>
    <name evidence="6" type="ORF">QQF64_030958</name>
</gene>
<dbReference type="Gene3D" id="3.90.228.10">
    <property type="match status" value="1"/>
</dbReference>
<accession>A0ABR3N548</accession>
<dbReference type="EMBL" id="JAYMGO010000007">
    <property type="protein sequence ID" value="KAL1271942.1"/>
    <property type="molecule type" value="Genomic_DNA"/>
</dbReference>
<name>A0ABR3N548_9TELE</name>
<keyword evidence="5" id="KW-0539">Nucleus</keyword>
<proteinExistence type="predicted"/>
<dbReference type="Proteomes" id="UP001558613">
    <property type="component" value="Unassembled WGS sequence"/>
</dbReference>
<evidence type="ECO:0000256" key="5">
    <source>
        <dbReference type="ARBA" id="ARBA00023242"/>
    </source>
</evidence>
<evidence type="ECO:0000256" key="4">
    <source>
        <dbReference type="ARBA" id="ARBA00023027"/>
    </source>
</evidence>
<comment type="caution">
    <text evidence="6">The sequence shown here is derived from an EMBL/GenBank/DDBJ whole genome shotgun (WGS) entry which is preliminary data.</text>
</comment>
<evidence type="ECO:0000313" key="7">
    <source>
        <dbReference type="Proteomes" id="UP001558613"/>
    </source>
</evidence>